<keyword evidence="2" id="KW-0808">Transferase</keyword>
<sequence length="255" mass="28147">MSAHSDHNDNVVSQFTRQAIPFTQLPGHMNAVELLVELAQVDADSQVLDVASGPGLVAAAFAAVAGHVECLDLTPAMLMQARNYAAEKRLSNMSFKQGNAMQLPYQDACFDVVVTRYSFHHFLEPEQVLAEMIRVCKPGGRVVVADVAIEPLVSERFNAIERLRDSSHVCALSSARLDQCFLQDVFVRCTKSRYTVDVELEQQLSASFPKPGDDITIRTLITQDIGLNQTGFNPRWVDGDVHYSYPISVYSGVKA</sequence>
<evidence type="ECO:0000313" key="2">
    <source>
        <dbReference type="EMBL" id="AJQ93402.1"/>
    </source>
</evidence>
<accession>A0A0C5VFQ0</accession>
<dbReference type="RefSeq" id="WP_044616207.1">
    <property type="nucleotide sequence ID" value="NZ_CP007142.1"/>
</dbReference>
<dbReference type="CDD" id="cd02440">
    <property type="entry name" value="AdoMet_MTases"/>
    <property type="match status" value="1"/>
</dbReference>
<organism evidence="2 3">
    <name type="scientific">Gynuella sunshinyii YC6258</name>
    <dbReference type="NCBI Taxonomy" id="1445510"/>
    <lineage>
        <taxon>Bacteria</taxon>
        <taxon>Pseudomonadati</taxon>
        <taxon>Pseudomonadota</taxon>
        <taxon>Gammaproteobacteria</taxon>
        <taxon>Oceanospirillales</taxon>
        <taxon>Saccharospirillaceae</taxon>
        <taxon>Gynuella</taxon>
    </lineage>
</organism>
<evidence type="ECO:0000313" key="3">
    <source>
        <dbReference type="Proteomes" id="UP000032266"/>
    </source>
</evidence>
<evidence type="ECO:0000259" key="1">
    <source>
        <dbReference type="Pfam" id="PF08241"/>
    </source>
</evidence>
<dbReference type="HOGENOM" id="CLU_037990_10_0_6"/>
<dbReference type="InterPro" id="IPR013216">
    <property type="entry name" value="Methyltransf_11"/>
</dbReference>
<dbReference type="STRING" id="1445510.YC6258_01354"/>
<dbReference type="GO" id="GO:0008757">
    <property type="term" value="F:S-adenosylmethionine-dependent methyltransferase activity"/>
    <property type="evidence" value="ECO:0007669"/>
    <property type="project" value="InterPro"/>
</dbReference>
<dbReference type="SUPFAM" id="SSF53335">
    <property type="entry name" value="S-adenosyl-L-methionine-dependent methyltransferases"/>
    <property type="match status" value="1"/>
</dbReference>
<dbReference type="PANTHER" id="PTHR43591">
    <property type="entry name" value="METHYLTRANSFERASE"/>
    <property type="match status" value="1"/>
</dbReference>
<protein>
    <submittedName>
        <fullName evidence="2">Methylase involved in ubiquinone/menaquinone biosynthesis</fullName>
    </submittedName>
</protein>
<dbReference type="GO" id="GO:0032259">
    <property type="term" value="P:methylation"/>
    <property type="evidence" value="ECO:0007669"/>
    <property type="project" value="UniProtKB-KW"/>
</dbReference>
<dbReference type="InterPro" id="IPR029063">
    <property type="entry name" value="SAM-dependent_MTases_sf"/>
</dbReference>
<name>A0A0C5VFQ0_9GAMM</name>
<dbReference type="Gene3D" id="3.40.50.150">
    <property type="entry name" value="Vaccinia Virus protein VP39"/>
    <property type="match status" value="1"/>
</dbReference>
<dbReference type="Proteomes" id="UP000032266">
    <property type="component" value="Chromosome"/>
</dbReference>
<gene>
    <name evidence="2" type="ORF">YC6258_01354</name>
</gene>
<dbReference type="OrthoDB" id="9797252at2"/>
<keyword evidence="2" id="KW-0830">Ubiquinone</keyword>
<keyword evidence="3" id="KW-1185">Reference proteome</keyword>
<keyword evidence="2" id="KW-0489">Methyltransferase</keyword>
<dbReference type="Pfam" id="PF08241">
    <property type="entry name" value="Methyltransf_11"/>
    <property type="match status" value="1"/>
</dbReference>
<dbReference type="KEGG" id="gsn:YC6258_01354"/>
<feature type="domain" description="Methyltransferase type 11" evidence="1">
    <location>
        <begin position="48"/>
        <end position="144"/>
    </location>
</feature>
<proteinExistence type="predicted"/>
<reference evidence="2 3" key="1">
    <citation type="submission" date="2014-01" db="EMBL/GenBank/DDBJ databases">
        <title>Full genme sequencing of cellulolytic bacterium Gynuella sunshinyii YC6258T gen. nov., sp. nov.</title>
        <authorList>
            <person name="Khan H."/>
            <person name="Chung E.J."/>
            <person name="Chung Y.R."/>
        </authorList>
    </citation>
    <scope>NUCLEOTIDE SEQUENCE [LARGE SCALE GENOMIC DNA]</scope>
    <source>
        <strain evidence="2 3">YC6258</strain>
    </source>
</reference>
<dbReference type="EMBL" id="CP007142">
    <property type="protein sequence ID" value="AJQ93402.1"/>
    <property type="molecule type" value="Genomic_DNA"/>
</dbReference>
<dbReference type="AlphaFoldDB" id="A0A0C5VFQ0"/>